<evidence type="ECO:0000256" key="4">
    <source>
        <dbReference type="HAMAP-Rule" id="MF_00724"/>
    </source>
</evidence>
<evidence type="ECO:0000313" key="8">
    <source>
        <dbReference type="Proteomes" id="UP000199518"/>
    </source>
</evidence>
<proteinExistence type="inferred from homology"/>
<keyword evidence="8" id="KW-1185">Reference proteome</keyword>
<dbReference type="PRINTS" id="PR01006">
    <property type="entry name" value="FLGHOOKFLIE"/>
</dbReference>
<evidence type="ECO:0000256" key="6">
    <source>
        <dbReference type="SAM" id="MobiDB-lite"/>
    </source>
</evidence>
<dbReference type="Pfam" id="PF02049">
    <property type="entry name" value="FliE"/>
    <property type="match status" value="1"/>
</dbReference>
<dbReference type="GO" id="GO:0009425">
    <property type="term" value="C:bacterial-type flagellum basal body"/>
    <property type="evidence" value="ECO:0007669"/>
    <property type="project" value="UniProtKB-SubCell"/>
</dbReference>
<dbReference type="EMBL" id="FOQD01000007">
    <property type="protein sequence ID" value="SFI25953.1"/>
    <property type="molecule type" value="Genomic_DNA"/>
</dbReference>
<evidence type="ECO:0000313" key="7">
    <source>
        <dbReference type="EMBL" id="SFI25953.1"/>
    </source>
</evidence>
<keyword evidence="7" id="KW-0966">Cell projection</keyword>
<dbReference type="RefSeq" id="WP_092049906.1">
    <property type="nucleotide sequence ID" value="NZ_FOQD01000007.1"/>
</dbReference>
<dbReference type="GO" id="GO:0003774">
    <property type="term" value="F:cytoskeletal motor activity"/>
    <property type="evidence" value="ECO:0007669"/>
    <property type="project" value="InterPro"/>
</dbReference>
<evidence type="ECO:0000256" key="1">
    <source>
        <dbReference type="ARBA" id="ARBA00004117"/>
    </source>
</evidence>
<sequence>MQIGSVTTGMPSIAAPQLETARSTASPREGTPFASMVSQFLQEVDQPQQKVAQGVSDLVAGKTDNVHEIAINVAQADLAFRMAMEVRDKLINAFQEVMRMQV</sequence>
<keyword evidence="3 4" id="KW-0975">Bacterial flagellum</keyword>
<evidence type="ECO:0000256" key="2">
    <source>
        <dbReference type="ARBA" id="ARBA00009272"/>
    </source>
</evidence>
<keyword evidence="7" id="KW-0969">Cilium</keyword>
<gene>
    <name evidence="4" type="primary">fliE</name>
    <name evidence="7" type="ORF">SAMN05421753_10798</name>
</gene>
<dbReference type="PANTHER" id="PTHR34653:SF1">
    <property type="entry name" value="FLAGELLAR HOOK-BASAL BODY COMPLEX PROTEIN FLIE"/>
    <property type="match status" value="1"/>
</dbReference>
<dbReference type="GO" id="GO:0005198">
    <property type="term" value="F:structural molecule activity"/>
    <property type="evidence" value="ECO:0007669"/>
    <property type="project" value="UniProtKB-UniRule"/>
</dbReference>
<feature type="region of interest" description="Disordered" evidence="6">
    <location>
        <begin position="1"/>
        <end position="31"/>
    </location>
</feature>
<comment type="similarity">
    <text evidence="2 4">Belongs to the FliE family.</text>
</comment>
<keyword evidence="7" id="KW-0282">Flagellum</keyword>
<comment type="subcellular location">
    <subcellularLocation>
        <location evidence="1 4">Bacterial flagellum basal body</location>
    </subcellularLocation>
</comment>
<dbReference type="Proteomes" id="UP000199518">
    <property type="component" value="Unassembled WGS sequence"/>
</dbReference>
<dbReference type="InterPro" id="IPR001624">
    <property type="entry name" value="FliE"/>
</dbReference>
<name>A0A1I3GRA9_9PLAN</name>
<dbReference type="GO" id="GO:0071973">
    <property type="term" value="P:bacterial-type flagellum-dependent cell motility"/>
    <property type="evidence" value="ECO:0007669"/>
    <property type="project" value="InterPro"/>
</dbReference>
<feature type="compositionally biased region" description="Polar residues" evidence="6">
    <location>
        <begin position="1"/>
        <end position="10"/>
    </location>
</feature>
<dbReference type="AlphaFoldDB" id="A0A1I3GRA9"/>
<accession>A0A1I3GRA9</accession>
<evidence type="ECO:0000256" key="5">
    <source>
        <dbReference type="NCBIfam" id="TIGR00205"/>
    </source>
</evidence>
<dbReference type="PANTHER" id="PTHR34653">
    <property type="match status" value="1"/>
</dbReference>
<dbReference type="HAMAP" id="MF_00724">
    <property type="entry name" value="FliE"/>
    <property type="match status" value="1"/>
</dbReference>
<organism evidence="7 8">
    <name type="scientific">Planctomicrobium piriforme</name>
    <dbReference type="NCBI Taxonomy" id="1576369"/>
    <lineage>
        <taxon>Bacteria</taxon>
        <taxon>Pseudomonadati</taxon>
        <taxon>Planctomycetota</taxon>
        <taxon>Planctomycetia</taxon>
        <taxon>Planctomycetales</taxon>
        <taxon>Planctomycetaceae</taxon>
        <taxon>Planctomicrobium</taxon>
    </lineage>
</organism>
<dbReference type="OrthoDB" id="285952at2"/>
<dbReference type="NCBIfam" id="TIGR00205">
    <property type="entry name" value="fliE"/>
    <property type="match status" value="1"/>
</dbReference>
<evidence type="ECO:0000256" key="3">
    <source>
        <dbReference type="ARBA" id="ARBA00023143"/>
    </source>
</evidence>
<reference evidence="8" key="1">
    <citation type="submission" date="2016-10" db="EMBL/GenBank/DDBJ databases">
        <authorList>
            <person name="Varghese N."/>
            <person name="Submissions S."/>
        </authorList>
    </citation>
    <scope>NUCLEOTIDE SEQUENCE [LARGE SCALE GENOMIC DNA]</scope>
    <source>
        <strain evidence="8">DSM 26348</strain>
    </source>
</reference>
<protein>
    <recommendedName>
        <fullName evidence="4 5">Flagellar hook-basal body complex protein FliE</fullName>
    </recommendedName>
</protein>
<dbReference type="STRING" id="1576369.SAMN05421753_10798"/>